<evidence type="ECO:0000313" key="2">
    <source>
        <dbReference type="EMBL" id="KAG6975360.1"/>
    </source>
</evidence>
<keyword evidence="3" id="KW-1185">Reference proteome</keyword>
<dbReference type="Proteomes" id="UP000709295">
    <property type="component" value="Unassembled WGS sequence"/>
</dbReference>
<dbReference type="InterPro" id="IPR010736">
    <property type="entry name" value="SHIPPO-rpt"/>
</dbReference>
<comment type="caution">
    <text evidence="2">The sequence shown here is derived from an EMBL/GenBank/DDBJ whole genome shotgun (WGS) entry which is preliminary data.</text>
</comment>
<proteinExistence type="predicted"/>
<dbReference type="AlphaFoldDB" id="A0A8J5J5M9"/>
<feature type="compositionally biased region" description="Polar residues" evidence="1">
    <location>
        <begin position="10"/>
        <end position="36"/>
    </location>
</feature>
<feature type="compositionally biased region" description="Polar residues" evidence="1">
    <location>
        <begin position="57"/>
        <end position="67"/>
    </location>
</feature>
<name>A0A8J5J5M9_9STRA</name>
<feature type="compositionally biased region" description="Basic and acidic residues" evidence="1">
    <location>
        <begin position="37"/>
        <end position="47"/>
    </location>
</feature>
<evidence type="ECO:0000256" key="1">
    <source>
        <dbReference type="SAM" id="MobiDB-lite"/>
    </source>
</evidence>
<accession>A0A8J5J5M9</accession>
<dbReference type="Pfam" id="PF07004">
    <property type="entry name" value="SHIPPO-rpt"/>
    <property type="match status" value="2"/>
</dbReference>
<sequence length="67" mass="7241">MITPGPGAYGSNNQTSWESPTKSKASATSIFQSKSQRLGDVKLRREFTTPGPGAYTKQDSFAQKSKT</sequence>
<protein>
    <submittedName>
        <fullName evidence="2">Uncharacterized protein</fullName>
    </submittedName>
</protein>
<gene>
    <name evidence="2" type="ORF">JG688_00002470</name>
</gene>
<feature type="region of interest" description="Disordered" evidence="1">
    <location>
        <begin position="1"/>
        <end position="67"/>
    </location>
</feature>
<dbReference type="EMBL" id="JAENGY010000066">
    <property type="protein sequence ID" value="KAG6975360.1"/>
    <property type="molecule type" value="Genomic_DNA"/>
</dbReference>
<reference evidence="2" key="1">
    <citation type="submission" date="2021-01" db="EMBL/GenBank/DDBJ databases">
        <title>Phytophthora aleatoria, a newly-described species from Pinus radiata is distinct from Phytophthora cactorum isolates based on comparative genomics.</title>
        <authorList>
            <person name="Mcdougal R."/>
            <person name="Panda P."/>
            <person name="Williams N."/>
            <person name="Studholme D.J."/>
        </authorList>
    </citation>
    <scope>NUCLEOTIDE SEQUENCE</scope>
    <source>
        <strain evidence="2">NZFS 4037</strain>
    </source>
</reference>
<evidence type="ECO:0000313" key="3">
    <source>
        <dbReference type="Proteomes" id="UP000709295"/>
    </source>
</evidence>
<organism evidence="2 3">
    <name type="scientific">Phytophthora aleatoria</name>
    <dbReference type="NCBI Taxonomy" id="2496075"/>
    <lineage>
        <taxon>Eukaryota</taxon>
        <taxon>Sar</taxon>
        <taxon>Stramenopiles</taxon>
        <taxon>Oomycota</taxon>
        <taxon>Peronosporomycetes</taxon>
        <taxon>Peronosporales</taxon>
        <taxon>Peronosporaceae</taxon>
        <taxon>Phytophthora</taxon>
    </lineage>
</organism>